<dbReference type="AlphaFoldDB" id="A0ABD6DKX6"/>
<gene>
    <name evidence="5" type="ORF">ACFSBL_07210</name>
</gene>
<dbReference type="PANTHER" id="PTHR19372:SF7">
    <property type="entry name" value="SULFITE OXIDASE, MITOCHONDRIAL"/>
    <property type="match status" value="1"/>
</dbReference>
<dbReference type="SUPFAM" id="SSF81296">
    <property type="entry name" value="E set domains"/>
    <property type="match status" value="1"/>
</dbReference>
<keyword evidence="2" id="KW-1133">Transmembrane helix</keyword>
<dbReference type="PANTHER" id="PTHR19372">
    <property type="entry name" value="SULFITE REDUCTASE"/>
    <property type="match status" value="1"/>
</dbReference>
<evidence type="ECO:0000313" key="6">
    <source>
        <dbReference type="Proteomes" id="UP001597034"/>
    </source>
</evidence>
<protein>
    <submittedName>
        <fullName evidence="5">Molybdopterin-dependent oxidoreductase</fullName>
    </submittedName>
</protein>
<feature type="region of interest" description="Disordered" evidence="1">
    <location>
        <begin position="479"/>
        <end position="504"/>
    </location>
</feature>
<organism evidence="5 6">
    <name type="scientific">Haloarchaeobius litoreus</name>
    <dbReference type="NCBI Taxonomy" id="755306"/>
    <lineage>
        <taxon>Archaea</taxon>
        <taxon>Methanobacteriati</taxon>
        <taxon>Methanobacteriota</taxon>
        <taxon>Stenosarchaea group</taxon>
        <taxon>Halobacteria</taxon>
        <taxon>Halobacteriales</taxon>
        <taxon>Halorubellaceae</taxon>
        <taxon>Haloarchaeobius</taxon>
    </lineage>
</organism>
<dbReference type="InterPro" id="IPR036374">
    <property type="entry name" value="OxRdtase_Mopterin-bd_sf"/>
</dbReference>
<accession>A0ABD6DKX6</accession>
<dbReference type="InterPro" id="IPR000572">
    <property type="entry name" value="OxRdtase_Mopterin-bd_dom"/>
</dbReference>
<reference evidence="5 6" key="1">
    <citation type="journal article" date="2019" name="Int. J. Syst. Evol. Microbiol.">
        <title>The Global Catalogue of Microorganisms (GCM) 10K type strain sequencing project: providing services to taxonomists for standard genome sequencing and annotation.</title>
        <authorList>
            <consortium name="The Broad Institute Genomics Platform"/>
            <consortium name="The Broad Institute Genome Sequencing Center for Infectious Disease"/>
            <person name="Wu L."/>
            <person name="Ma J."/>
        </authorList>
    </citation>
    <scope>NUCLEOTIDE SEQUENCE [LARGE SCALE GENOMIC DNA]</scope>
    <source>
        <strain evidence="5 6">CGMCC 1.10390</strain>
    </source>
</reference>
<dbReference type="RefSeq" id="WP_256399021.1">
    <property type="nucleotide sequence ID" value="NZ_JANHJR010000001.1"/>
</dbReference>
<feature type="transmembrane region" description="Helical" evidence="2">
    <location>
        <begin position="164"/>
        <end position="182"/>
    </location>
</feature>
<dbReference type="Gene3D" id="3.90.420.10">
    <property type="entry name" value="Oxidoreductase, molybdopterin-binding domain"/>
    <property type="match status" value="1"/>
</dbReference>
<feature type="transmembrane region" description="Helical" evidence="2">
    <location>
        <begin position="69"/>
        <end position="94"/>
    </location>
</feature>
<feature type="transmembrane region" description="Helical" evidence="2">
    <location>
        <begin position="101"/>
        <end position="119"/>
    </location>
</feature>
<feature type="transmembrane region" description="Helical" evidence="2">
    <location>
        <begin position="125"/>
        <end position="143"/>
    </location>
</feature>
<keyword evidence="2" id="KW-0472">Membrane</keyword>
<dbReference type="Gene3D" id="2.60.40.650">
    <property type="match status" value="1"/>
</dbReference>
<evidence type="ECO:0000259" key="3">
    <source>
        <dbReference type="Pfam" id="PF00174"/>
    </source>
</evidence>
<dbReference type="EMBL" id="JBHUDO010000002">
    <property type="protein sequence ID" value="MFD1645466.1"/>
    <property type="molecule type" value="Genomic_DNA"/>
</dbReference>
<feature type="domain" description="Moybdenum cofactor oxidoreductase dimerisation" evidence="4">
    <location>
        <begin position="405"/>
        <end position="486"/>
    </location>
</feature>
<feature type="transmembrane region" description="Helical" evidence="2">
    <location>
        <begin position="12"/>
        <end position="33"/>
    </location>
</feature>
<sequence length="504" mass="53861">MADRVTGERLTDALVAVLAGVAATAGSFALAGWSRDTFVVAPIDARIVQLTPGPIVAFAIEEFGAAGHILHITLALAVVVGGLGLATVAALAVGHRAGGPPLALALSGLFVFAGLYLPTGALQPAILGTLSAMAVVGVYAAALDPRMRSDTDGYMPDDAARRQTLGLALGTVAYAGVGAALGSRRESVAPTEPLDSAQRRAAEDRLSEAAARSFESERLGGMVTPNAEFYETDIATFDPDVEPSTWELQVTGSVDQAVSMDYYDLTGMEPEHRFVTLRCVGEELNGHKLDNALWTGVPIAEFLDRAGPSPECGCVKVYAADDYYQVFPLEVMETAFLAYGMNGRRLPTSHGKPARLLVPGHWGEINVKWVTEIELIDEQQQGYWEERGWHGTGPVNTVAKLYDEGITVRDDGTVQLVGHAYAGLRGIDRVEVSTDGGDTWDDAELSEPLPDEDVWRMYRYEFQGDDRHEVVVRATDGTGALQPREAASPYPNGASGWVSKTVDV</sequence>
<keyword evidence="6" id="KW-1185">Reference proteome</keyword>
<keyword evidence="2" id="KW-0812">Transmembrane</keyword>
<name>A0ABD6DKX6_9EURY</name>
<dbReference type="Pfam" id="PF03404">
    <property type="entry name" value="Mo-co_dimer"/>
    <property type="match status" value="1"/>
</dbReference>
<evidence type="ECO:0000313" key="5">
    <source>
        <dbReference type="EMBL" id="MFD1645466.1"/>
    </source>
</evidence>
<feature type="domain" description="Oxidoreductase molybdopterin-binding" evidence="3">
    <location>
        <begin position="239"/>
        <end position="384"/>
    </location>
</feature>
<evidence type="ECO:0000259" key="4">
    <source>
        <dbReference type="Pfam" id="PF03404"/>
    </source>
</evidence>
<dbReference type="Proteomes" id="UP001597034">
    <property type="component" value="Unassembled WGS sequence"/>
</dbReference>
<evidence type="ECO:0000256" key="1">
    <source>
        <dbReference type="SAM" id="MobiDB-lite"/>
    </source>
</evidence>
<dbReference type="SUPFAM" id="SSF56524">
    <property type="entry name" value="Oxidoreductase molybdopterin-binding domain"/>
    <property type="match status" value="1"/>
</dbReference>
<dbReference type="Pfam" id="PF00174">
    <property type="entry name" value="Oxidored_molyb"/>
    <property type="match status" value="1"/>
</dbReference>
<dbReference type="InterPro" id="IPR014756">
    <property type="entry name" value="Ig_E-set"/>
</dbReference>
<proteinExistence type="predicted"/>
<comment type="caution">
    <text evidence="5">The sequence shown here is derived from an EMBL/GenBank/DDBJ whole genome shotgun (WGS) entry which is preliminary data.</text>
</comment>
<dbReference type="InterPro" id="IPR005066">
    <property type="entry name" value="MoCF_OxRdtse_dimer"/>
</dbReference>
<evidence type="ECO:0000256" key="2">
    <source>
        <dbReference type="SAM" id="Phobius"/>
    </source>
</evidence>